<name>A0A554VQQ5_9FLAO</name>
<dbReference type="Proteomes" id="UP000318833">
    <property type="component" value="Unassembled WGS sequence"/>
</dbReference>
<organism evidence="1 2">
    <name type="scientific">Aquimarina algiphila</name>
    <dbReference type="NCBI Taxonomy" id="2047982"/>
    <lineage>
        <taxon>Bacteria</taxon>
        <taxon>Pseudomonadati</taxon>
        <taxon>Bacteroidota</taxon>
        <taxon>Flavobacteriia</taxon>
        <taxon>Flavobacteriales</taxon>
        <taxon>Flavobacteriaceae</taxon>
        <taxon>Aquimarina</taxon>
    </lineage>
</organism>
<evidence type="ECO:0000313" key="2">
    <source>
        <dbReference type="Proteomes" id="UP000318833"/>
    </source>
</evidence>
<proteinExistence type="predicted"/>
<protein>
    <submittedName>
        <fullName evidence="1">Uncharacterized protein</fullName>
    </submittedName>
</protein>
<accession>A0A554VQQ5</accession>
<dbReference type="SUPFAM" id="SSF56973">
    <property type="entry name" value="Aerolisin/ETX pore-forming domain"/>
    <property type="match status" value="1"/>
</dbReference>
<dbReference type="Gene3D" id="2.170.15.10">
    <property type="entry name" value="Proaerolysin, chain A, domain 3"/>
    <property type="match status" value="1"/>
</dbReference>
<dbReference type="RefSeq" id="WP_143915408.1">
    <property type="nucleotide sequence ID" value="NZ_CANMIK010000005.1"/>
</dbReference>
<keyword evidence="2" id="KW-1185">Reference proteome</keyword>
<gene>
    <name evidence="1" type="ORF">FOF46_02965</name>
</gene>
<sequence>MSITIKNKTEEKEIGNVSKREDYKPKSAIEALAVRIGKASAAIKGNHSYDTSLINVPYKNEKGKEGKTWETIVFEKLVAWISKNVEFRGTLSLVTKGKPEPDGEAIESTMQYISGVIGTAKPSATYTVEESTSLRVTSGEEFGVTANVSIEIPFGVSAGIETSASMSLEESQTTTSTHSAVVSFPFDFKVIPGEKVNYLYTYKLQLIPMQIKSDFSIEVEAILNKEVDPIIFTDFFQNKPSEFNWDNLNEDQKVFNYKGTAKSKAYKGKTYILKTS</sequence>
<dbReference type="EMBL" id="VLNR01000004">
    <property type="protein sequence ID" value="TSE10818.1"/>
    <property type="molecule type" value="Genomic_DNA"/>
</dbReference>
<reference evidence="1 2" key="1">
    <citation type="submission" date="2019-07" db="EMBL/GenBank/DDBJ databases">
        <title>The draft genome sequence of Aquimarina algiphila M91.</title>
        <authorList>
            <person name="Meng X."/>
        </authorList>
    </citation>
    <scope>NUCLEOTIDE SEQUENCE [LARGE SCALE GENOMIC DNA]</scope>
    <source>
        <strain evidence="1 2">M91</strain>
    </source>
</reference>
<comment type="caution">
    <text evidence="1">The sequence shown here is derived from an EMBL/GenBank/DDBJ whole genome shotgun (WGS) entry which is preliminary data.</text>
</comment>
<evidence type="ECO:0000313" key="1">
    <source>
        <dbReference type="EMBL" id="TSE10818.1"/>
    </source>
</evidence>
<dbReference type="AlphaFoldDB" id="A0A554VQQ5"/>